<feature type="compositionally biased region" description="Basic and acidic residues" evidence="8">
    <location>
        <begin position="84"/>
        <end position="101"/>
    </location>
</feature>
<evidence type="ECO:0000313" key="9">
    <source>
        <dbReference type="EMBL" id="KAK9807560.1"/>
    </source>
</evidence>
<evidence type="ECO:0000256" key="3">
    <source>
        <dbReference type="ARBA" id="ARBA00022517"/>
    </source>
</evidence>
<keyword evidence="3 6" id="KW-0690">Ribosome biogenesis</keyword>
<organism evidence="9 10">
    <name type="scientific">[Myrmecia] bisecta</name>
    <dbReference type="NCBI Taxonomy" id="41462"/>
    <lineage>
        <taxon>Eukaryota</taxon>
        <taxon>Viridiplantae</taxon>
        <taxon>Chlorophyta</taxon>
        <taxon>core chlorophytes</taxon>
        <taxon>Trebouxiophyceae</taxon>
        <taxon>Trebouxiales</taxon>
        <taxon>Trebouxiaceae</taxon>
        <taxon>Myrmecia</taxon>
    </lineage>
</organism>
<evidence type="ECO:0000256" key="5">
    <source>
        <dbReference type="ARBA" id="ARBA00023242"/>
    </source>
</evidence>
<comment type="subcellular location">
    <subcellularLocation>
        <location evidence="1 6">Nucleus</location>
        <location evidence="1 6">Nucleolus</location>
    </subcellularLocation>
</comment>
<evidence type="ECO:0000313" key="10">
    <source>
        <dbReference type="Proteomes" id="UP001489004"/>
    </source>
</evidence>
<feature type="compositionally biased region" description="Basic and acidic residues" evidence="8">
    <location>
        <begin position="227"/>
        <end position="242"/>
    </location>
</feature>
<evidence type="ECO:0000256" key="1">
    <source>
        <dbReference type="ARBA" id="ARBA00004604"/>
    </source>
</evidence>
<protein>
    <recommendedName>
        <fullName evidence="6">rRNA biogenesis protein RRP36</fullName>
    </recommendedName>
</protein>
<dbReference type="PANTHER" id="PTHR21738:SF0">
    <property type="entry name" value="RIBOSOMAL RNA PROCESSING PROTEIN 36 HOMOLOG"/>
    <property type="match status" value="1"/>
</dbReference>
<evidence type="ECO:0000256" key="4">
    <source>
        <dbReference type="ARBA" id="ARBA00022552"/>
    </source>
</evidence>
<gene>
    <name evidence="9" type="ORF">WJX72_002543</name>
</gene>
<dbReference type="PANTHER" id="PTHR21738">
    <property type="entry name" value="RIBOSOMAL RNA PROCESSING PROTEIN 36 HOMOLOG"/>
    <property type="match status" value="1"/>
</dbReference>
<dbReference type="EMBL" id="JALJOR010000012">
    <property type="protein sequence ID" value="KAK9807560.1"/>
    <property type="molecule type" value="Genomic_DNA"/>
</dbReference>
<feature type="region of interest" description="Disordered" evidence="8">
    <location>
        <begin position="217"/>
        <end position="242"/>
    </location>
</feature>
<dbReference type="AlphaFoldDB" id="A0AAW1PGL5"/>
<evidence type="ECO:0000256" key="2">
    <source>
        <dbReference type="ARBA" id="ARBA00009418"/>
    </source>
</evidence>
<evidence type="ECO:0000256" key="8">
    <source>
        <dbReference type="SAM" id="MobiDB-lite"/>
    </source>
</evidence>
<dbReference type="Proteomes" id="UP001489004">
    <property type="component" value="Unassembled WGS sequence"/>
</dbReference>
<dbReference type="GO" id="GO:0000462">
    <property type="term" value="P:maturation of SSU-rRNA from tricistronic rRNA transcript (SSU-rRNA, 5.8S rRNA, LSU-rRNA)"/>
    <property type="evidence" value="ECO:0007669"/>
    <property type="project" value="TreeGrafter"/>
</dbReference>
<accession>A0AAW1PGL5</accession>
<name>A0AAW1PGL5_9CHLO</name>
<keyword evidence="7" id="KW-0175">Coiled coil</keyword>
<feature type="compositionally biased region" description="Low complexity" evidence="8">
    <location>
        <begin position="8"/>
        <end position="21"/>
    </location>
</feature>
<comment type="caution">
    <text evidence="9">The sequence shown here is derived from an EMBL/GenBank/DDBJ whole genome shotgun (WGS) entry which is preliminary data.</text>
</comment>
<comment type="similarity">
    <text evidence="2 6">Belongs to the RRP36 family.</text>
</comment>
<sequence length="242" mass="27605">MDRRLVDQSDSSDSEPSTSGRSEPEDEAGGDIPFEMLEQLRRDGGGTVPGGPKKSAAYQAALRKFSRENKNRPVEASAKRPVPRFREVIQAPHREARDPRFDGLSGKFVDERFRKQYAFVYDEQLPEERQQLKKALQRTKADGSKAEVQAQLTRVELQIKEEQARRQRQQILAEQKAKERQAVKAGKKPFFLKRSEAKKAELVVKYQALKASGSLEKAMAKRRRKNAAKDHRYVPGTRRADT</sequence>
<evidence type="ECO:0000256" key="7">
    <source>
        <dbReference type="SAM" id="Coils"/>
    </source>
</evidence>
<keyword evidence="10" id="KW-1185">Reference proteome</keyword>
<keyword evidence="5 6" id="KW-0539">Nucleus</keyword>
<feature type="coiled-coil region" evidence="7">
    <location>
        <begin position="145"/>
        <end position="212"/>
    </location>
</feature>
<reference evidence="9 10" key="1">
    <citation type="journal article" date="2024" name="Nat. Commun.">
        <title>Phylogenomics reveals the evolutionary origins of lichenization in chlorophyte algae.</title>
        <authorList>
            <person name="Puginier C."/>
            <person name="Libourel C."/>
            <person name="Otte J."/>
            <person name="Skaloud P."/>
            <person name="Haon M."/>
            <person name="Grisel S."/>
            <person name="Petersen M."/>
            <person name="Berrin J.G."/>
            <person name="Delaux P.M."/>
            <person name="Dal Grande F."/>
            <person name="Keller J."/>
        </authorList>
    </citation>
    <scope>NUCLEOTIDE SEQUENCE [LARGE SCALE GENOMIC DNA]</scope>
    <source>
        <strain evidence="9 10">SAG 2043</strain>
    </source>
</reference>
<comment type="subunit">
    <text evidence="6">Associates with 90S and pre-40S pre-ribosomal particles.</text>
</comment>
<feature type="region of interest" description="Disordered" evidence="8">
    <location>
        <begin position="1"/>
        <end position="104"/>
    </location>
</feature>
<dbReference type="GO" id="GO:0005730">
    <property type="term" value="C:nucleolus"/>
    <property type="evidence" value="ECO:0007669"/>
    <property type="project" value="UniProtKB-SubCell"/>
</dbReference>
<keyword evidence="6" id="KW-0687">Ribonucleoprotein</keyword>
<dbReference type="GO" id="GO:0030686">
    <property type="term" value="C:90S preribosome"/>
    <property type="evidence" value="ECO:0007669"/>
    <property type="project" value="TreeGrafter"/>
</dbReference>
<keyword evidence="4 6" id="KW-0698">rRNA processing</keyword>
<comment type="function">
    <text evidence="6">Component of the 90S pre-ribosome involved in the maturation of rRNAs. Required for early cleavages of the pre-RNAs in the 40S ribosomal subunit maturation pathway.</text>
</comment>
<proteinExistence type="inferred from homology"/>
<dbReference type="InterPro" id="IPR009292">
    <property type="entry name" value="RRP36"/>
</dbReference>
<dbReference type="Pfam" id="PF06102">
    <property type="entry name" value="RRP36"/>
    <property type="match status" value="1"/>
</dbReference>
<evidence type="ECO:0000256" key="6">
    <source>
        <dbReference type="RuleBase" id="RU368027"/>
    </source>
</evidence>